<dbReference type="InterPro" id="IPR001387">
    <property type="entry name" value="Cro/C1-type_HTH"/>
</dbReference>
<gene>
    <name evidence="5" type="ORF">BBK14_14810</name>
</gene>
<feature type="domain" description="HTH tetR-type" evidence="4">
    <location>
        <begin position="31"/>
        <end position="94"/>
    </location>
</feature>
<dbReference type="InterPro" id="IPR001647">
    <property type="entry name" value="HTH_TetR"/>
</dbReference>
<evidence type="ECO:0000256" key="2">
    <source>
        <dbReference type="PROSITE-ProRule" id="PRU00335"/>
    </source>
</evidence>
<dbReference type="Gene3D" id="1.10.357.10">
    <property type="entry name" value="Tetracycline Repressor, domain 2"/>
    <property type="match status" value="1"/>
</dbReference>
<dbReference type="AlphaFoldDB" id="A0A1S1QQ26"/>
<feature type="region of interest" description="Disordered" evidence="3">
    <location>
        <begin position="1"/>
        <end position="32"/>
    </location>
</feature>
<feature type="DNA-binding region" description="H-T-H motif" evidence="2">
    <location>
        <begin position="57"/>
        <end position="76"/>
    </location>
</feature>
<name>A0A1S1QQ26_9ACTN</name>
<evidence type="ECO:0000313" key="5">
    <source>
        <dbReference type="EMBL" id="OHV36833.1"/>
    </source>
</evidence>
<dbReference type="GO" id="GO:0003677">
    <property type="term" value="F:DNA binding"/>
    <property type="evidence" value="ECO:0007669"/>
    <property type="project" value="UniProtKB-UniRule"/>
</dbReference>
<evidence type="ECO:0000259" key="4">
    <source>
        <dbReference type="PROSITE" id="PS50977"/>
    </source>
</evidence>
<dbReference type="RefSeq" id="WP_071061970.1">
    <property type="nucleotide sequence ID" value="NZ_MAXA01000114.1"/>
</dbReference>
<dbReference type="PROSITE" id="PS50977">
    <property type="entry name" value="HTH_TETR_2"/>
    <property type="match status" value="1"/>
</dbReference>
<evidence type="ECO:0000313" key="6">
    <source>
        <dbReference type="Proteomes" id="UP000179769"/>
    </source>
</evidence>
<keyword evidence="1 2" id="KW-0238">DNA-binding</keyword>
<accession>A0A1S1QQ26</accession>
<organism evidence="5 6">
    <name type="scientific">Parafrankia soli</name>
    <dbReference type="NCBI Taxonomy" id="2599596"/>
    <lineage>
        <taxon>Bacteria</taxon>
        <taxon>Bacillati</taxon>
        <taxon>Actinomycetota</taxon>
        <taxon>Actinomycetes</taxon>
        <taxon>Frankiales</taxon>
        <taxon>Frankiaceae</taxon>
        <taxon>Parafrankia</taxon>
    </lineage>
</organism>
<dbReference type="InterPro" id="IPR009057">
    <property type="entry name" value="Homeodomain-like_sf"/>
</dbReference>
<dbReference type="EMBL" id="MAXA01000114">
    <property type="protein sequence ID" value="OHV36833.1"/>
    <property type="molecule type" value="Genomic_DNA"/>
</dbReference>
<comment type="caution">
    <text evidence="5">The sequence shown here is derived from an EMBL/GenBank/DDBJ whole genome shotgun (WGS) entry which is preliminary data.</text>
</comment>
<dbReference type="Proteomes" id="UP000179769">
    <property type="component" value="Unassembled WGS sequence"/>
</dbReference>
<dbReference type="OrthoDB" id="9816296at2"/>
<evidence type="ECO:0000256" key="1">
    <source>
        <dbReference type="ARBA" id="ARBA00023125"/>
    </source>
</evidence>
<evidence type="ECO:0000256" key="3">
    <source>
        <dbReference type="SAM" id="MobiDB-lite"/>
    </source>
</evidence>
<protein>
    <submittedName>
        <fullName evidence="5">TetR family transcriptional regulator</fullName>
    </submittedName>
</protein>
<proteinExistence type="predicted"/>
<dbReference type="CDD" id="cd00093">
    <property type="entry name" value="HTH_XRE"/>
    <property type="match status" value="1"/>
</dbReference>
<dbReference type="Pfam" id="PF00440">
    <property type="entry name" value="TetR_N"/>
    <property type="match status" value="1"/>
</dbReference>
<sequence>MSLPADQHADGSDPARQTRRYDSPVRRAQTAQTRERIVAAGTALVHSFPTWDWRGLTFRAVAERAGVSKRTVHRYFATEGELHDAILRNLEKEAGVVYEGLDLDNLADTAAGGLATLDRFAASPGLSGEAVEPTRAADRRRREALARAIAPPTAEWTDTQRRMAAAILDILWTGHVYERLVTAWKLDLDAATGAVTWALDLLADGIREDHRPQPRPPAR</sequence>
<reference evidence="6" key="1">
    <citation type="submission" date="2016-07" db="EMBL/GenBank/DDBJ databases">
        <title>Frankia sp. NRRL B-16219 Genome sequencing.</title>
        <authorList>
            <person name="Ghodhbane-Gtari F."/>
            <person name="Swanson E."/>
            <person name="Gueddou A."/>
            <person name="Louati M."/>
            <person name="Nouioui I."/>
            <person name="Hezbri K."/>
            <person name="Abebe-Akele F."/>
            <person name="Simpson S."/>
            <person name="Morris K."/>
            <person name="Thomas K."/>
            <person name="Gtari M."/>
            <person name="Tisa L.S."/>
        </authorList>
    </citation>
    <scope>NUCLEOTIDE SEQUENCE [LARGE SCALE GENOMIC DNA]</scope>
    <source>
        <strain evidence="6">NRRL B-16219</strain>
    </source>
</reference>
<keyword evidence="6" id="KW-1185">Reference proteome</keyword>
<dbReference type="SUPFAM" id="SSF46689">
    <property type="entry name" value="Homeodomain-like"/>
    <property type="match status" value="1"/>
</dbReference>